<protein>
    <submittedName>
        <fullName evidence="1">Uncharacterized protein</fullName>
    </submittedName>
</protein>
<evidence type="ECO:0000313" key="2">
    <source>
        <dbReference type="Proteomes" id="UP001244341"/>
    </source>
</evidence>
<dbReference type="Proteomes" id="UP001244341">
    <property type="component" value="Chromosome 3b"/>
</dbReference>
<name>A0ABY8TRZ2_TETOB</name>
<keyword evidence="2" id="KW-1185">Reference proteome</keyword>
<dbReference type="EMBL" id="CP126210">
    <property type="protein sequence ID" value="WIA11850.1"/>
    <property type="molecule type" value="Genomic_DNA"/>
</dbReference>
<evidence type="ECO:0000313" key="1">
    <source>
        <dbReference type="EMBL" id="WIA11850.1"/>
    </source>
</evidence>
<gene>
    <name evidence="1" type="ORF">OEZ85_011937</name>
</gene>
<accession>A0ABY8TRZ2</accession>
<sequence length="139" mass="15864">MASAEHRPQLPRTQANSVAVLFYPGLWRVTGAPDPDSSIIGRARHGRRETVTQVREVSGVRWLKLASGGWVRERHEEFMEWRWPDDQRAIGYYGWHPSGLVSDKMIAAAERDWRVPVPIAVGGWHSGYSYMAHPNLMPF</sequence>
<organism evidence="1 2">
    <name type="scientific">Tetradesmus obliquus</name>
    <name type="common">Green alga</name>
    <name type="synonym">Acutodesmus obliquus</name>
    <dbReference type="NCBI Taxonomy" id="3088"/>
    <lineage>
        <taxon>Eukaryota</taxon>
        <taxon>Viridiplantae</taxon>
        <taxon>Chlorophyta</taxon>
        <taxon>core chlorophytes</taxon>
        <taxon>Chlorophyceae</taxon>
        <taxon>CS clade</taxon>
        <taxon>Sphaeropleales</taxon>
        <taxon>Scenedesmaceae</taxon>
        <taxon>Tetradesmus</taxon>
    </lineage>
</organism>
<reference evidence="1 2" key="1">
    <citation type="submission" date="2023-05" db="EMBL/GenBank/DDBJ databases">
        <title>A 100% complete, gapless, phased diploid assembly of the Scenedesmus obliquus UTEX 3031 genome.</title>
        <authorList>
            <person name="Biondi T.C."/>
            <person name="Hanschen E.R."/>
            <person name="Kwon T."/>
            <person name="Eng W."/>
            <person name="Kruse C.P.S."/>
            <person name="Koehler S.I."/>
            <person name="Kunde Y."/>
            <person name="Gleasner C.D."/>
            <person name="You Mak K.T."/>
            <person name="Polle J."/>
            <person name="Hovde B.T."/>
            <person name="Starkenburg S.R."/>
        </authorList>
    </citation>
    <scope>NUCLEOTIDE SEQUENCE [LARGE SCALE GENOMIC DNA]</scope>
    <source>
        <strain evidence="1 2">DOE0152z</strain>
    </source>
</reference>
<proteinExistence type="predicted"/>